<name>A0A392MCR7_9FABA</name>
<feature type="domain" description="Retrovirus-related Pol polyprotein from transposon TNT 1-94-like beta-barrel" evidence="3">
    <location>
        <begin position="339"/>
        <end position="413"/>
    </location>
</feature>
<dbReference type="Pfam" id="PF13976">
    <property type="entry name" value="gag_pre-integrs"/>
    <property type="match status" value="1"/>
</dbReference>
<feature type="compositionally biased region" description="Polar residues" evidence="1">
    <location>
        <begin position="257"/>
        <end position="272"/>
    </location>
</feature>
<dbReference type="InterPro" id="IPR012337">
    <property type="entry name" value="RNaseH-like_sf"/>
</dbReference>
<organism evidence="4 5">
    <name type="scientific">Trifolium medium</name>
    <dbReference type="NCBI Taxonomy" id="97028"/>
    <lineage>
        <taxon>Eukaryota</taxon>
        <taxon>Viridiplantae</taxon>
        <taxon>Streptophyta</taxon>
        <taxon>Embryophyta</taxon>
        <taxon>Tracheophyta</taxon>
        <taxon>Spermatophyta</taxon>
        <taxon>Magnoliopsida</taxon>
        <taxon>eudicotyledons</taxon>
        <taxon>Gunneridae</taxon>
        <taxon>Pentapetalae</taxon>
        <taxon>rosids</taxon>
        <taxon>fabids</taxon>
        <taxon>Fabales</taxon>
        <taxon>Fabaceae</taxon>
        <taxon>Papilionoideae</taxon>
        <taxon>50 kb inversion clade</taxon>
        <taxon>NPAAA clade</taxon>
        <taxon>Hologalegina</taxon>
        <taxon>IRL clade</taxon>
        <taxon>Trifolieae</taxon>
        <taxon>Trifolium</taxon>
    </lineage>
</organism>
<dbReference type="AlphaFoldDB" id="A0A392MCR7"/>
<dbReference type="SUPFAM" id="SSF53098">
    <property type="entry name" value="Ribonuclease H-like"/>
    <property type="match status" value="1"/>
</dbReference>
<proteinExistence type="predicted"/>
<keyword evidence="5" id="KW-1185">Reference proteome</keyword>
<evidence type="ECO:0000259" key="3">
    <source>
        <dbReference type="Pfam" id="PF22936"/>
    </source>
</evidence>
<dbReference type="Pfam" id="PF22936">
    <property type="entry name" value="Pol_BBD"/>
    <property type="match status" value="1"/>
</dbReference>
<accession>A0A392MCR7</accession>
<dbReference type="GO" id="GO:0003676">
    <property type="term" value="F:nucleic acid binding"/>
    <property type="evidence" value="ECO:0007669"/>
    <property type="project" value="InterPro"/>
</dbReference>
<evidence type="ECO:0000256" key="1">
    <source>
        <dbReference type="SAM" id="MobiDB-lite"/>
    </source>
</evidence>
<dbReference type="InterPro" id="IPR025724">
    <property type="entry name" value="GAG-pre-integrase_dom"/>
</dbReference>
<protein>
    <submittedName>
        <fullName evidence="4">Retrovirus-related Pol polyprotein from transposon TNT 1-94</fullName>
    </submittedName>
</protein>
<evidence type="ECO:0000313" key="5">
    <source>
        <dbReference type="Proteomes" id="UP000265520"/>
    </source>
</evidence>
<comment type="caution">
    <text evidence="4">The sequence shown here is derived from an EMBL/GenBank/DDBJ whole genome shotgun (WGS) entry which is preliminary data.</text>
</comment>
<feature type="domain" description="GAG-pre-integrase" evidence="2">
    <location>
        <begin position="443"/>
        <end position="513"/>
    </location>
</feature>
<feature type="region of interest" description="Disordered" evidence="1">
    <location>
        <begin position="249"/>
        <end position="276"/>
    </location>
</feature>
<evidence type="ECO:0000259" key="2">
    <source>
        <dbReference type="Pfam" id="PF13976"/>
    </source>
</evidence>
<dbReference type="InterPro" id="IPR036397">
    <property type="entry name" value="RNaseH_sf"/>
</dbReference>
<dbReference type="PANTHER" id="PTHR34222">
    <property type="entry name" value="GAG_PRE-INTEGRS DOMAIN-CONTAINING PROTEIN"/>
    <property type="match status" value="1"/>
</dbReference>
<dbReference type="Gene3D" id="3.30.420.10">
    <property type="entry name" value="Ribonuclease H-like superfamily/Ribonuclease H"/>
    <property type="match status" value="1"/>
</dbReference>
<dbReference type="EMBL" id="LXQA010008167">
    <property type="protein sequence ID" value="MCH85256.1"/>
    <property type="molecule type" value="Genomic_DNA"/>
</dbReference>
<dbReference type="PANTHER" id="PTHR34222:SF99">
    <property type="entry name" value="PROTEIN, PUTATIVE-RELATED"/>
    <property type="match status" value="1"/>
</dbReference>
<feature type="non-terminal residue" evidence="4">
    <location>
        <position position="568"/>
    </location>
</feature>
<evidence type="ECO:0000313" key="4">
    <source>
        <dbReference type="EMBL" id="MCH85256.1"/>
    </source>
</evidence>
<dbReference type="InterPro" id="IPR054722">
    <property type="entry name" value="PolX-like_BBD"/>
</dbReference>
<gene>
    <name evidence="4" type="ORF">A2U01_0006100</name>
</gene>
<dbReference type="Proteomes" id="UP000265520">
    <property type="component" value="Unassembled WGS sequence"/>
</dbReference>
<sequence>MKNKLRFLDGSCPMPDQFDPTYEHWIRCNNLVLSWLMNSTSTAISQSLIYLEDAVQAWNDLHARFARADRVRISSLQRELYTIRQDSLSVTSFFTKLKSLWEELELYRPIPACSCVTRCVCEAMVNAKKFKEEDLVLLFLTGLSDSYAMVRSQILLMEPFPKLNAAFGLVIQHESANGLDVVEDANSTISINFAKKPYSNGSGKGKTNDKSDKFCTYCHKTNHIVDNCFKKHGFPPGYRFRDGTIAGSKGSSGSGQAGVNVTSAEATDSTSKGKGVAVDKSDHMIASFSHEELQALKTLLKSSSKNAGEVSSSQVHSFSIASASSNDQKGTPSTSMNTWILDSGATDHVCPFLDLFINKKHISPLPVKLPNGSLVTADMVGDIQVTSQILLHNVLYIADFAYNLISISKLTKASHCHLLFSDNLCFIQTKLQKTIGSGRLIDGLYYLQGTSFGAFHQTVGKHCNSVVIPKTALWHFRFGHTSRHRIDQMKLLYPTIELNKELFCCDVCHLAKQKRLPYAVSNSRASQCLELLHMDIWGPFATTTPHGHKYFLTIVDDFSRFTWVILLK</sequence>
<reference evidence="4 5" key="1">
    <citation type="journal article" date="2018" name="Front. Plant Sci.">
        <title>Red Clover (Trifolium pratense) and Zigzag Clover (T. medium) - A Picture of Genomic Similarities and Differences.</title>
        <authorList>
            <person name="Dluhosova J."/>
            <person name="Istvanek J."/>
            <person name="Nedelnik J."/>
            <person name="Repkova J."/>
        </authorList>
    </citation>
    <scope>NUCLEOTIDE SEQUENCE [LARGE SCALE GENOMIC DNA]</scope>
    <source>
        <strain evidence="5">cv. 10/8</strain>
        <tissue evidence="4">Leaf</tissue>
    </source>
</reference>